<keyword evidence="3" id="KW-1185">Reference proteome</keyword>
<name>A0A8X6M7I8_9ARAC</name>
<gene>
    <name evidence="2" type="primary">NCL1_35755</name>
    <name evidence="2" type="ORF">TNIN_184871</name>
</gene>
<sequence>MTDTRDSQVPLTDSVKKHNWKHKCIDLLKQVEKNSSTKEFKGKIDILHKEEEALEKKLKVIEQEIKDVTKQLKEKSTENEDEPISSNILKLYELITKLTFAIKKPPTDLQGYVAGNSLETFHFDTTKQTKQFIIDHLWQLIYSQLELEKE</sequence>
<dbReference type="AlphaFoldDB" id="A0A8X6M7I8"/>
<reference evidence="2" key="1">
    <citation type="submission" date="2020-08" db="EMBL/GenBank/DDBJ databases">
        <title>Multicomponent nature underlies the extraordinary mechanical properties of spider dragline silk.</title>
        <authorList>
            <person name="Kono N."/>
            <person name="Nakamura H."/>
            <person name="Mori M."/>
            <person name="Yoshida Y."/>
            <person name="Ohtoshi R."/>
            <person name="Malay A.D."/>
            <person name="Moran D.A.P."/>
            <person name="Tomita M."/>
            <person name="Numata K."/>
            <person name="Arakawa K."/>
        </authorList>
    </citation>
    <scope>NUCLEOTIDE SEQUENCE</scope>
</reference>
<dbReference type="Gene3D" id="3.30.160.570">
    <property type="entry name" value="Ncd80 complex, Spc24 subunit"/>
    <property type="match status" value="1"/>
</dbReference>
<accession>A0A8X6M7I8</accession>
<dbReference type="OrthoDB" id="6432863at2759"/>
<organism evidence="2 3">
    <name type="scientific">Trichonephila inaurata madagascariensis</name>
    <dbReference type="NCBI Taxonomy" id="2747483"/>
    <lineage>
        <taxon>Eukaryota</taxon>
        <taxon>Metazoa</taxon>
        <taxon>Ecdysozoa</taxon>
        <taxon>Arthropoda</taxon>
        <taxon>Chelicerata</taxon>
        <taxon>Arachnida</taxon>
        <taxon>Araneae</taxon>
        <taxon>Araneomorphae</taxon>
        <taxon>Entelegynae</taxon>
        <taxon>Araneoidea</taxon>
        <taxon>Nephilidae</taxon>
        <taxon>Trichonephila</taxon>
        <taxon>Trichonephila inaurata</taxon>
    </lineage>
</organism>
<evidence type="ECO:0008006" key="4">
    <source>
        <dbReference type="Google" id="ProtNLM"/>
    </source>
</evidence>
<keyword evidence="1" id="KW-0175">Coiled coil</keyword>
<dbReference type="EMBL" id="BMAV01023876">
    <property type="protein sequence ID" value="GFS28183.1"/>
    <property type="molecule type" value="Genomic_DNA"/>
</dbReference>
<proteinExistence type="predicted"/>
<comment type="caution">
    <text evidence="2">The sequence shown here is derived from an EMBL/GenBank/DDBJ whole genome shotgun (WGS) entry which is preliminary data.</text>
</comment>
<protein>
    <recommendedName>
        <fullName evidence="4">Kinetochore protein Spc24</fullName>
    </recommendedName>
</protein>
<feature type="coiled-coil region" evidence="1">
    <location>
        <begin position="44"/>
        <end position="78"/>
    </location>
</feature>
<evidence type="ECO:0000313" key="3">
    <source>
        <dbReference type="Proteomes" id="UP000886998"/>
    </source>
</evidence>
<dbReference type="Proteomes" id="UP000886998">
    <property type="component" value="Unassembled WGS sequence"/>
</dbReference>
<evidence type="ECO:0000313" key="2">
    <source>
        <dbReference type="EMBL" id="GFS28183.1"/>
    </source>
</evidence>
<evidence type="ECO:0000256" key="1">
    <source>
        <dbReference type="SAM" id="Coils"/>
    </source>
</evidence>